<dbReference type="PANTHER" id="PTHR33284">
    <property type="entry name" value="RIBOSOMAL PROTEIN L25/GLN-TRNA SYNTHETASE, ANTI-CODON-BINDING DOMAIN-CONTAINING PROTEIN"/>
    <property type="match status" value="1"/>
</dbReference>
<feature type="domain" description="Large ribosomal subunit protein bL25 beta" evidence="8">
    <location>
        <begin position="96"/>
        <end position="181"/>
    </location>
</feature>
<evidence type="ECO:0000256" key="3">
    <source>
        <dbReference type="ARBA" id="ARBA00022980"/>
    </source>
</evidence>
<dbReference type="Pfam" id="PF01386">
    <property type="entry name" value="Ribosomal_L25p"/>
    <property type="match status" value="1"/>
</dbReference>
<dbReference type="GO" id="GO:0003735">
    <property type="term" value="F:structural constituent of ribosome"/>
    <property type="evidence" value="ECO:0007669"/>
    <property type="project" value="InterPro"/>
</dbReference>
<dbReference type="InterPro" id="IPR029751">
    <property type="entry name" value="Ribosomal_L25_dom"/>
</dbReference>
<comment type="similarity">
    <text evidence="5">Belongs to the bacterial ribosomal protein bL25 family. CTC subfamily.</text>
</comment>
<evidence type="ECO:0000256" key="6">
    <source>
        <dbReference type="SAM" id="Coils"/>
    </source>
</evidence>
<evidence type="ECO:0000313" key="9">
    <source>
        <dbReference type="EMBL" id="OGY96602.1"/>
    </source>
</evidence>
<dbReference type="STRING" id="1798644.A2122_02710"/>
<dbReference type="InterPro" id="IPR001021">
    <property type="entry name" value="Ribosomal_bL25_long"/>
</dbReference>
<dbReference type="AlphaFoldDB" id="A0A1G2C5A6"/>
<dbReference type="InterPro" id="IPR020056">
    <property type="entry name" value="Rbsml_bL25/Gln-tRNA_synth_N"/>
</dbReference>
<evidence type="ECO:0000256" key="5">
    <source>
        <dbReference type="HAMAP-Rule" id="MF_01334"/>
    </source>
</evidence>
<dbReference type="InterPro" id="IPR020930">
    <property type="entry name" value="Ribosomal_uL5_bac-type"/>
</dbReference>
<dbReference type="CDD" id="cd00495">
    <property type="entry name" value="Ribosomal_L25_TL5_CTC"/>
    <property type="match status" value="1"/>
</dbReference>
<keyword evidence="2 5" id="KW-0694">RNA-binding</keyword>
<dbReference type="Gene3D" id="2.170.120.20">
    <property type="entry name" value="Ribosomal protein L25, beta domain"/>
    <property type="match status" value="1"/>
</dbReference>
<proteinExistence type="inferred from homology"/>
<feature type="coiled-coil region" evidence="6">
    <location>
        <begin position="192"/>
        <end position="219"/>
    </location>
</feature>
<gene>
    <name evidence="5" type="primary">rplY</name>
    <name evidence="5" type="synonym">ctc</name>
    <name evidence="9" type="ORF">A2122_02710</name>
</gene>
<keyword evidence="1 5" id="KW-0699">rRNA-binding</keyword>
<dbReference type="Gene3D" id="2.40.240.10">
    <property type="entry name" value="Ribosomal Protein L25, Chain P"/>
    <property type="match status" value="1"/>
</dbReference>
<keyword evidence="3 5" id="KW-0689">Ribosomal protein</keyword>
<dbReference type="NCBIfam" id="TIGR00731">
    <property type="entry name" value="bL25_bact_ctc"/>
    <property type="match status" value="1"/>
</dbReference>
<comment type="caution">
    <text evidence="9">The sequence shown here is derived from an EMBL/GenBank/DDBJ whole genome shotgun (WGS) entry which is preliminary data.</text>
</comment>
<dbReference type="GO" id="GO:0008097">
    <property type="term" value="F:5S rRNA binding"/>
    <property type="evidence" value="ECO:0007669"/>
    <property type="project" value="InterPro"/>
</dbReference>
<dbReference type="InterPro" id="IPR011035">
    <property type="entry name" value="Ribosomal_bL25/Gln-tRNA_synth"/>
</dbReference>
<dbReference type="EMBL" id="MHKU01000027">
    <property type="protein sequence ID" value="OGY96602.1"/>
    <property type="molecule type" value="Genomic_DNA"/>
</dbReference>
<accession>A0A1G2C5A6</accession>
<dbReference type="GO" id="GO:0022625">
    <property type="term" value="C:cytosolic large ribosomal subunit"/>
    <property type="evidence" value="ECO:0007669"/>
    <property type="project" value="TreeGrafter"/>
</dbReference>
<dbReference type="Proteomes" id="UP000176648">
    <property type="component" value="Unassembled WGS sequence"/>
</dbReference>
<evidence type="ECO:0000313" key="10">
    <source>
        <dbReference type="Proteomes" id="UP000176648"/>
    </source>
</evidence>
<evidence type="ECO:0000259" key="8">
    <source>
        <dbReference type="Pfam" id="PF14693"/>
    </source>
</evidence>
<feature type="domain" description="Large ribosomal subunit protein bL25 L25" evidence="7">
    <location>
        <begin position="4"/>
        <end position="88"/>
    </location>
</feature>
<evidence type="ECO:0000256" key="2">
    <source>
        <dbReference type="ARBA" id="ARBA00022884"/>
    </source>
</evidence>
<organism evidence="9 10">
    <name type="scientific">Candidatus Liptonbacteria bacterium GWB1_49_6</name>
    <dbReference type="NCBI Taxonomy" id="1798644"/>
    <lineage>
        <taxon>Bacteria</taxon>
        <taxon>Candidatus Liptoniibacteriota</taxon>
    </lineage>
</organism>
<evidence type="ECO:0000256" key="1">
    <source>
        <dbReference type="ARBA" id="ARBA00022730"/>
    </source>
</evidence>
<dbReference type="PANTHER" id="PTHR33284:SF1">
    <property type="entry name" value="RIBOSOMAL PROTEIN L25_GLN-TRNA SYNTHETASE, ANTI-CODON-BINDING DOMAIN-CONTAINING PROTEIN"/>
    <property type="match status" value="1"/>
</dbReference>
<comment type="subunit">
    <text evidence="5">Part of the 50S ribosomal subunit; part of the 5S rRNA/L5/L18/L25 subcomplex. Contacts the 5S rRNA. Binds to the 5S rRNA independently of L5 and L18.</text>
</comment>
<comment type="function">
    <text evidence="5">This is one of the proteins that binds to the 5S RNA in the ribosome where it forms part of the central protuberance.</text>
</comment>
<protein>
    <recommendedName>
        <fullName evidence="5">Large ribosomal subunit protein bL25</fullName>
    </recommendedName>
    <alternativeName>
        <fullName evidence="5">General stress protein CTC</fullName>
    </alternativeName>
</protein>
<name>A0A1G2C5A6_9BACT</name>
<sequence>MDLAIIVREKFGKANKALRQSGLIPAELYGHGVPNKHLAVNARDFNATFKEAGESTIVNLTIGKEKHPALVHDVQRDFLSGAVTHVDFYQVRMDEKIKAHIQIEFLGEAPAVKEHGGFLNKTMSEIEVEAFPKDLPHNLTVDLGALDELNKSLYVKDIPKISGVKILIEPDAVIATVMPPKKEEEEKVQEPVNVAEIKVEGEEKKAERAAEKAKEQEEK</sequence>
<dbReference type="InterPro" id="IPR037121">
    <property type="entry name" value="Ribosomal_bL25_C"/>
</dbReference>
<evidence type="ECO:0000259" key="7">
    <source>
        <dbReference type="Pfam" id="PF01386"/>
    </source>
</evidence>
<keyword evidence="6" id="KW-0175">Coiled coil</keyword>
<dbReference type="GO" id="GO:0006412">
    <property type="term" value="P:translation"/>
    <property type="evidence" value="ECO:0007669"/>
    <property type="project" value="UniProtKB-UniRule"/>
</dbReference>
<dbReference type="InterPro" id="IPR020057">
    <property type="entry name" value="Ribosomal_bL25_b-dom"/>
</dbReference>
<reference evidence="9 10" key="1">
    <citation type="journal article" date="2016" name="Nat. Commun.">
        <title>Thousands of microbial genomes shed light on interconnected biogeochemical processes in an aquifer system.</title>
        <authorList>
            <person name="Anantharaman K."/>
            <person name="Brown C.T."/>
            <person name="Hug L.A."/>
            <person name="Sharon I."/>
            <person name="Castelle C.J."/>
            <person name="Probst A.J."/>
            <person name="Thomas B.C."/>
            <person name="Singh A."/>
            <person name="Wilkins M.J."/>
            <person name="Karaoz U."/>
            <person name="Brodie E.L."/>
            <person name="Williams K.H."/>
            <person name="Hubbard S.S."/>
            <person name="Banfield J.F."/>
        </authorList>
    </citation>
    <scope>NUCLEOTIDE SEQUENCE [LARGE SCALE GENOMIC DNA]</scope>
</reference>
<dbReference type="Pfam" id="PF14693">
    <property type="entry name" value="Ribosomal_TL5_C"/>
    <property type="match status" value="1"/>
</dbReference>
<evidence type="ECO:0000256" key="4">
    <source>
        <dbReference type="ARBA" id="ARBA00023274"/>
    </source>
</evidence>
<dbReference type="HAMAP" id="MF_01334">
    <property type="entry name" value="Ribosomal_bL25_CTC"/>
    <property type="match status" value="1"/>
</dbReference>
<dbReference type="SUPFAM" id="SSF50715">
    <property type="entry name" value="Ribosomal protein L25-like"/>
    <property type="match status" value="1"/>
</dbReference>
<keyword evidence="4 5" id="KW-0687">Ribonucleoprotein</keyword>